<evidence type="ECO:0000256" key="4">
    <source>
        <dbReference type="ARBA" id="ARBA00022691"/>
    </source>
</evidence>
<dbReference type="GO" id="GO:0032259">
    <property type="term" value="P:methylation"/>
    <property type="evidence" value="ECO:0007669"/>
    <property type="project" value="UniProtKB-KW"/>
</dbReference>
<protein>
    <recommendedName>
        <fullName evidence="6">Ribosomal RNA large subunit methyltransferase H</fullName>
        <ecNumber evidence="6">2.1.1.177</ecNumber>
    </recommendedName>
    <alternativeName>
        <fullName evidence="6">23S rRNA (pseudouridine1915-N3)-methyltransferase</fullName>
    </alternativeName>
    <alternativeName>
        <fullName evidence="6">23S rRNA m3Psi1915 methyltransferase</fullName>
    </alternativeName>
    <alternativeName>
        <fullName evidence="6">rRNA (pseudouridine-N3-)-methyltransferase RlmH</fullName>
    </alternativeName>
</protein>
<dbReference type="InterPro" id="IPR029026">
    <property type="entry name" value="tRNA_m1G_MTases_N"/>
</dbReference>
<comment type="function">
    <text evidence="6">Specifically methylates the pseudouridine at position 1915 (m3Psi1915) in 23S rRNA.</text>
</comment>
<dbReference type="SUPFAM" id="SSF75217">
    <property type="entry name" value="alpha/beta knot"/>
    <property type="match status" value="1"/>
</dbReference>
<name>A0ABZ2Y1Q0_9FIRM</name>
<feature type="binding site" evidence="6">
    <location>
        <begin position="128"/>
        <end position="133"/>
    </location>
    <ligand>
        <name>S-adenosyl-L-methionine</name>
        <dbReference type="ChEBI" id="CHEBI:59789"/>
    </ligand>
</feature>
<accession>A0ABZ2Y1Q0</accession>
<evidence type="ECO:0000313" key="7">
    <source>
        <dbReference type="EMBL" id="WZL69179.1"/>
    </source>
</evidence>
<keyword evidence="1 6" id="KW-0698">rRNA processing</keyword>
<dbReference type="EC" id="2.1.1.177" evidence="6"/>
<evidence type="ECO:0000256" key="1">
    <source>
        <dbReference type="ARBA" id="ARBA00022552"/>
    </source>
</evidence>
<evidence type="ECO:0000256" key="2">
    <source>
        <dbReference type="ARBA" id="ARBA00022603"/>
    </source>
</evidence>
<dbReference type="HAMAP" id="MF_00658">
    <property type="entry name" value="23SrRNA_methyltr_H"/>
    <property type="match status" value="1"/>
</dbReference>
<dbReference type="InterPro" id="IPR029028">
    <property type="entry name" value="Alpha/beta_knot_MTases"/>
</dbReference>
<feature type="binding site" evidence="6">
    <location>
        <position position="77"/>
    </location>
    <ligand>
        <name>S-adenosyl-L-methionine</name>
        <dbReference type="ChEBI" id="CHEBI:59789"/>
    </ligand>
</feature>
<reference evidence="7 8" key="1">
    <citation type="submission" date="2023-03" db="EMBL/GenBank/DDBJ databases">
        <title>Novel Species.</title>
        <authorList>
            <person name="Ma S."/>
        </authorList>
    </citation>
    <scope>NUCLEOTIDE SEQUENCE [LARGE SCALE GENOMIC DNA]</scope>
    <source>
        <strain evidence="7 8">LIND6LT2</strain>
    </source>
</reference>
<dbReference type="Gene3D" id="3.40.1280.10">
    <property type="match status" value="1"/>
</dbReference>
<comment type="similarity">
    <text evidence="5 6">Belongs to the RNA methyltransferase RlmH family.</text>
</comment>
<evidence type="ECO:0000256" key="6">
    <source>
        <dbReference type="HAMAP-Rule" id="MF_00658"/>
    </source>
</evidence>
<dbReference type="Pfam" id="PF02590">
    <property type="entry name" value="SPOUT_MTase"/>
    <property type="match status" value="1"/>
</dbReference>
<dbReference type="Proteomes" id="UP001486565">
    <property type="component" value="Chromosome"/>
</dbReference>
<dbReference type="InterPro" id="IPR003742">
    <property type="entry name" value="RlmH-like"/>
</dbReference>
<keyword evidence="3 6" id="KW-0808">Transferase</keyword>
<dbReference type="PANTHER" id="PTHR33603:SF1">
    <property type="entry name" value="RIBOSOMAL RNA LARGE SUBUNIT METHYLTRANSFERASE H"/>
    <property type="match status" value="1"/>
</dbReference>
<dbReference type="GO" id="GO:0008168">
    <property type="term" value="F:methyltransferase activity"/>
    <property type="evidence" value="ECO:0007669"/>
    <property type="project" value="UniProtKB-KW"/>
</dbReference>
<sequence>MNITIIAIGKIKEAYLKDGIAEYKNRISKHCNIEIIELEDEKAPENMSLAQEEEVKQKEGNKILKYIKNSDGYIISLAIQGKQYTSGEFASHLKKLGLRGKESIIFIIGGSLGLSDEVLKLSNEEISFSKMTFPHQLMRLILLEQISRLF</sequence>
<dbReference type="NCBIfam" id="NF000985">
    <property type="entry name" value="PRK00103.1-3"/>
    <property type="match status" value="1"/>
</dbReference>
<keyword evidence="4 6" id="KW-0949">S-adenosyl-L-methionine</keyword>
<keyword evidence="6" id="KW-0963">Cytoplasm</keyword>
<keyword evidence="2 6" id="KW-0489">Methyltransferase</keyword>
<feature type="binding site" evidence="6">
    <location>
        <position position="109"/>
    </location>
    <ligand>
        <name>S-adenosyl-L-methionine</name>
        <dbReference type="ChEBI" id="CHEBI:59789"/>
    </ligand>
</feature>
<evidence type="ECO:0000313" key="8">
    <source>
        <dbReference type="Proteomes" id="UP001486565"/>
    </source>
</evidence>
<organism evidence="7 8">
    <name type="scientific">Defluviitalea saccharophila</name>
    <dbReference type="NCBI Taxonomy" id="879970"/>
    <lineage>
        <taxon>Bacteria</taxon>
        <taxon>Bacillati</taxon>
        <taxon>Bacillota</taxon>
        <taxon>Clostridia</taxon>
        <taxon>Lachnospirales</taxon>
        <taxon>Defluviitaleaceae</taxon>
        <taxon>Defluviitalea</taxon>
    </lineage>
</organism>
<evidence type="ECO:0000256" key="5">
    <source>
        <dbReference type="ARBA" id="ARBA00038303"/>
    </source>
</evidence>
<comment type="subunit">
    <text evidence="6">Homodimer.</text>
</comment>
<comment type="subcellular location">
    <subcellularLocation>
        <location evidence="6">Cytoplasm</location>
    </subcellularLocation>
</comment>
<keyword evidence="8" id="KW-1185">Reference proteome</keyword>
<dbReference type="RefSeq" id="WP_341876187.1">
    <property type="nucleotide sequence ID" value="NZ_CP121687.1"/>
</dbReference>
<dbReference type="NCBIfam" id="TIGR00246">
    <property type="entry name" value="tRNA_RlmH_YbeA"/>
    <property type="match status" value="1"/>
</dbReference>
<evidence type="ECO:0000256" key="3">
    <source>
        <dbReference type="ARBA" id="ARBA00022679"/>
    </source>
</evidence>
<proteinExistence type="inferred from homology"/>
<dbReference type="PIRSF" id="PIRSF004505">
    <property type="entry name" value="MT_bac"/>
    <property type="match status" value="1"/>
</dbReference>
<comment type="catalytic activity">
    <reaction evidence="6">
        <text>pseudouridine(1915) in 23S rRNA + S-adenosyl-L-methionine = N(3)-methylpseudouridine(1915) in 23S rRNA + S-adenosyl-L-homocysteine + H(+)</text>
        <dbReference type="Rhea" id="RHEA:42752"/>
        <dbReference type="Rhea" id="RHEA-COMP:10221"/>
        <dbReference type="Rhea" id="RHEA-COMP:10222"/>
        <dbReference type="ChEBI" id="CHEBI:15378"/>
        <dbReference type="ChEBI" id="CHEBI:57856"/>
        <dbReference type="ChEBI" id="CHEBI:59789"/>
        <dbReference type="ChEBI" id="CHEBI:65314"/>
        <dbReference type="ChEBI" id="CHEBI:74486"/>
        <dbReference type="EC" id="2.1.1.177"/>
    </reaction>
</comment>
<gene>
    <name evidence="6 7" type="primary">rlmH</name>
    <name evidence="7" type="ORF">QBE51_10260</name>
</gene>
<dbReference type="CDD" id="cd18081">
    <property type="entry name" value="RlmH-like"/>
    <property type="match status" value="1"/>
</dbReference>
<dbReference type="PANTHER" id="PTHR33603">
    <property type="entry name" value="METHYLTRANSFERASE"/>
    <property type="match status" value="1"/>
</dbReference>
<dbReference type="EMBL" id="CP121687">
    <property type="protein sequence ID" value="WZL69179.1"/>
    <property type="molecule type" value="Genomic_DNA"/>
</dbReference>